<accession>A0A8H5CQE5</accession>
<evidence type="ECO:0000313" key="2">
    <source>
        <dbReference type="EMBL" id="KAF5346067.1"/>
    </source>
</evidence>
<feature type="region of interest" description="Disordered" evidence="1">
    <location>
        <begin position="82"/>
        <end position="138"/>
    </location>
</feature>
<dbReference type="EMBL" id="JAACJO010000036">
    <property type="protein sequence ID" value="KAF5346067.1"/>
    <property type="molecule type" value="Genomic_DNA"/>
</dbReference>
<gene>
    <name evidence="2" type="ORF">D9756_010850</name>
</gene>
<proteinExistence type="predicted"/>
<reference evidence="2 3" key="1">
    <citation type="journal article" date="2020" name="ISME J.">
        <title>Uncovering the hidden diversity of litter-decomposition mechanisms in mushroom-forming fungi.</title>
        <authorList>
            <person name="Floudas D."/>
            <person name="Bentzer J."/>
            <person name="Ahren D."/>
            <person name="Johansson T."/>
            <person name="Persson P."/>
            <person name="Tunlid A."/>
        </authorList>
    </citation>
    <scope>NUCLEOTIDE SEQUENCE [LARGE SCALE GENOMIC DNA]</scope>
    <source>
        <strain evidence="2 3">CBS 146.42</strain>
    </source>
</reference>
<dbReference type="Proteomes" id="UP000559027">
    <property type="component" value="Unassembled WGS sequence"/>
</dbReference>
<sequence>MHSVNFTNSSVFVINNSTITHVSGNQVNYDVSVKSSSRTTNFTAPHRQQYNPAHGPTTTTSSGPAFIPESHAQKSVIPVRAQRDDEGQQNQLQVSRTSGSPTRDIAHPVASGAQSLVITQSSSSTPSKSTPPPSRWTSALNIANEHGQSCPHTFSETQYPWDNSVYTTQAPLSPSTGSQYTTSQMPFIPGVTATTTITTTNEGSNPSDRQHENMMMPHHPYWRETSSVAPLPPRNFHSQMHHSQASEFYHPNHFEQRDQRLFFHQEETAHSAINASKNASINICRCQHTDPGCAQ</sequence>
<evidence type="ECO:0000256" key="1">
    <source>
        <dbReference type="SAM" id="MobiDB-lite"/>
    </source>
</evidence>
<dbReference type="AlphaFoldDB" id="A0A8H5CQE5"/>
<feature type="compositionally biased region" description="Low complexity" evidence="1">
    <location>
        <begin position="119"/>
        <end position="128"/>
    </location>
</feature>
<feature type="region of interest" description="Disordered" evidence="1">
    <location>
        <begin position="38"/>
        <end position="67"/>
    </location>
</feature>
<keyword evidence="3" id="KW-1185">Reference proteome</keyword>
<protein>
    <submittedName>
        <fullName evidence="2">Uncharacterized protein</fullName>
    </submittedName>
</protein>
<name>A0A8H5CQE5_9AGAR</name>
<comment type="caution">
    <text evidence="2">The sequence shown here is derived from an EMBL/GenBank/DDBJ whole genome shotgun (WGS) entry which is preliminary data.</text>
</comment>
<organism evidence="2 3">
    <name type="scientific">Leucocoprinus leucothites</name>
    <dbReference type="NCBI Taxonomy" id="201217"/>
    <lineage>
        <taxon>Eukaryota</taxon>
        <taxon>Fungi</taxon>
        <taxon>Dikarya</taxon>
        <taxon>Basidiomycota</taxon>
        <taxon>Agaricomycotina</taxon>
        <taxon>Agaricomycetes</taxon>
        <taxon>Agaricomycetidae</taxon>
        <taxon>Agaricales</taxon>
        <taxon>Agaricineae</taxon>
        <taxon>Agaricaceae</taxon>
        <taxon>Leucocoprinus</taxon>
    </lineage>
</organism>
<evidence type="ECO:0000313" key="3">
    <source>
        <dbReference type="Proteomes" id="UP000559027"/>
    </source>
</evidence>
<feature type="compositionally biased region" description="Polar residues" evidence="1">
    <location>
        <begin position="38"/>
        <end position="63"/>
    </location>
</feature>
<feature type="compositionally biased region" description="Polar residues" evidence="1">
    <location>
        <begin position="88"/>
        <end position="101"/>
    </location>
</feature>